<keyword evidence="6" id="KW-0238">DNA-binding</keyword>
<dbReference type="InterPro" id="IPR036390">
    <property type="entry name" value="WH_DNA-bd_sf"/>
</dbReference>
<dbReference type="GO" id="GO:0003700">
    <property type="term" value="F:DNA-binding transcription factor activity"/>
    <property type="evidence" value="ECO:0007669"/>
    <property type="project" value="InterPro"/>
</dbReference>
<comment type="function">
    <text evidence="1">Acts as a global negative controlling element, employing Fe(2+) as a cofactor to bind the operator of the repressed genes.</text>
</comment>
<evidence type="ECO:0000313" key="9">
    <source>
        <dbReference type="EMBL" id="RXK13994.1"/>
    </source>
</evidence>
<keyword evidence="4 8" id="KW-0862">Zinc</keyword>
<feature type="binding site" evidence="8">
    <location>
        <position position="90"/>
    </location>
    <ligand>
        <name>Zn(2+)</name>
        <dbReference type="ChEBI" id="CHEBI:29105"/>
    </ligand>
</feature>
<name>A0A4Q1AV15_9BACT</name>
<keyword evidence="8" id="KW-0479">Metal-binding</keyword>
<protein>
    <submittedName>
        <fullName evidence="9">Transcriptional repressor</fullName>
    </submittedName>
</protein>
<evidence type="ECO:0000256" key="5">
    <source>
        <dbReference type="ARBA" id="ARBA00023015"/>
    </source>
</evidence>
<reference evidence="9 10" key="1">
    <citation type="submission" date="2017-09" db="EMBL/GenBank/DDBJ databases">
        <title>Genomics of the genus Arcobacter.</title>
        <authorList>
            <person name="Perez-Cataluna A."/>
            <person name="Figueras M.J."/>
            <person name="Salas-Masso N."/>
        </authorList>
    </citation>
    <scope>NUCLEOTIDE SEQUENCE [LARGE SCALE GENOMIC DNA]</scope>
    <source>
        <strain evidence="9 10">F156-34</strain>
    </source>
</reference>
<dbReference type="Gene3D" id="3.30.1490.190">
    <property type="match status" value="1"/>
</dbReference>
<dbReference type="GO" id="GO:0045892">
    <property type="term" value="P:negative regulation of DNA-templated transcription"/>
    <property type="evidence" value="ECO:0007669"/>
    <property type="project" value="TreeGrafter"/>
</dbReference>
<accession>A0A4Q1AV15</accession>
<evidence type="ECO:0000256" key="7">
    <source>
        <dbReference type="ARBA" id="ARBA00023163"/>
    </source>
</evidence>
<proteinExistence type="inferred from homology"/>
<dbReference type="CDD" id="cd07153">
    <property type="entry name" value="Fur_like"/>
    <property type="match status" value="1"/>
</dbReference>
<dbReference type="PANTHER" id="PTHR33202">
    <property type="entry name" value="ZINC UPTAKE REGULATION PROTEIN"/>
    <property type="match status" value="1"/>
</dbReference>
<dbReference type="EMBL" id="NXIE01000001">
    <property type="protein sequence ID" value="RXK13994.1"/>
    <property type="molecule type" value="Genomic_DNA"/>
</dbReference>
<dbReference type="AlphaFoldDB" id="A0A4Q1AV15"/>
<comment type="similarity">
    <text evidence="2">Belongs to the Fur family.</text>
</comment>
<dbReference type="Gene3D" id="1.10.10.10">
    <property type="entry name" value="Winged helix-like DNA-binding domain superfamily/Winged helix DNA-binding domain"/>
    <property type="match status" value="1"/>
</dbReference>
<dbReference type="InterPro" id="IPR043135">
    <property type="entry name" value="Fur_C"/>
</dbReference>
<evidence type="ECO:0000256" key="4">
    <source>
        <dbReference type="ARBA" id="ARBA00022833"/>
    </source>
</evidence>
<dbReference type="GO" id="GO:0008270">
    <property type="term" value="F:zinc ion binding"/>
    <property type="evidence" value="ECO:0007669"/>
    <property type="project" value="TreeGrafter"/>
</dbReference>
<dbReference type="GO" id="GO:0000976">
    <property type="term" value="F:transcription cis-regulatory region binding"/>
    <property type="evidence" value="ECO:0007669"/>
    <property type="project" value="TreeGrafter"/>
</dbReference>
<keyword evidence="3" id="KW-0678">Repressor</keyword>
<evidence type="ECO:0000313" key="10">
    <source>
        <dbReference type="Proteomes" id="UP000289718"/>
    </source>
</evidence>
<keyword evidence="7" id="KW-0804">Transcription</keyword>
<gene>
    <name evidence="9" type="ORF">CP965_00670</name>
</gene>
<dbReference type="SUPFAM" id="SSF46785">
    <property type="entry name" value="Winged helix' DNA-binding domain"/>
    <property type="match status" value="1"/>
</dbReference>
<comment type="cofactor">
    <cofactor evidence="8">
        <name>Zn(2+)</name>
        <dbReference type="ChEBI" id="CHEBI:29105"/>
    </cofactor>
    <text evidence="8">Binds 1 zinc ion per subunit.</text>
</comment>
<comment type="caution">
    <text evidence="9">The sequence shown here is derived from an EMBL/GenBank/DDBJ whole genome shotgun (WGS) entry which is preliminary data.</text>
</comment>
<dbReference type="Pfam" id="PF01475">
    <property type="entry name" value="FUR"/>
    <property type="match status" value="1"/>
</dbReference>
<dbReference type="RefSeq" id="WP_129060104.1">
    <property type="nucleotide sequence ID" value="NZ_NXIE01000001.1"/>
</dbReference>
<dbReference type="Proteomes" id="UP000289718">
    <property type="component" value="Unassembled WGS sequence"/>
</dbReference>
<feature type="binding site" evidence="8">
    <location>
        <position position="93"/>
    </location>
    <ligand>
        <name>Zn(2+)</name>
        <dbReference type="ChEBI" id="CHEBI:29105"/>
    </ligand>
</feature>
<evidence type="ECO:0000256" key="6">
    <source>
        <dbReference type="ARBA" id="ARBA00023125"/>
    </source>
</evidence>
<evidence type="ECO:0000256" key="2">
    <source>
        <dbReference type="ARBA" id="ARBA00007957"/>
    </source>
</evidence>
<dbReference type="OrthoDB" id="8659436at2"/>
<dbReference type="InterPro" id="IPR002481">
    <property type="entry name" value="FUR"/>
</dbReference>
<dbReference type="PANTHER" id="PTHR33202:SF7">
    <property type="entry name" value="FERRIC UPTAKE REGULATION PROTEIN"/>
    <property type="match status" value="1"/>
</dbReference>
<keyword evidence="5" id="KW-0805">Transcription regulation</keyword>
<dbReference type="InterPro" id="IPR036388">
    <property type="entry name" value="WH-like_DNA-bd_sf"/>
</dbReference>
<evidence type="ECO:0000256" key="1">
    <source>
        <dbReference type="ARBA" id="ARBA00002997"/>
    </source>
</evidence>
<sequence length="137" mass="15553">MINSSLLLKEYNLKVTPQRVAIVEELYKHGHMNIDELYKKLLEKFPSISLATIYKNVNAMVEKIFLNEVKIPETKSVYELAKEAHSHLVCSSCGKIEDIKIDTSVLNDSIKEKSSFQIENVDIVFSGICTSCQNKSK</sequence>
<organism evidence="9 10">
    <name type="scientific">Halarcobacter mediterraneus</name>
    <dbReference type="NCBI Taxonomy" id="2023153"/>
    <lineage>
        <taxon>Bacteria</taxon>
        <taxon>Pseudomonadati</taxon>
        <taxon>Campylobacterota</taxon>
        <taxon>Epsilonproteobacteria</taxon>
        <taxon>Campylobacterales</taxon>
        <taxon>Arcobacteraceae</taxon>
        <taxon>Halarcobacter</taxon>
    </lineage>
</organism>
<evidence type="ECO:0000256" key="8">
    <source>
        <dbReference type="PIRSR" id="PIRSR602481-1"/>
    </source>
</evidence>
<feature type="binding site" evidence="8">
    <location>
        <position position="132"/>
    </location>
    <ligand>
        <name>Zn(2+)</name>
        <dbReference type="ChEBI" id="CHEBI:29105"/>
    </ligand>
</feature>
<evidence type="ECO:0000256" key="3">
    <source>
        <dbReference type="ARBA" id="ARBA00022491"/>
    </source>
</evidence>
<keyword evidence="10" id="KW-1185">Reference proteome</keyword>
<feature type="binding site" evidence="8">
    <location>
        <position position="129"/>
    </location>
    <ligand>
        <name>Zn(2+)</name>
        <dbReference type="ChEBI" id="CHEBI:29105"/>
    </ligand>
</feature>
<dbReference type="GO" id="GO:1900376">
    <property type="term" value="P:regulation of secondary metabolite biosynthetic process"/>
    <property type="evidence" value="ECO:0007669"/>
    <property type="project" value="TreeGrafter"/>
</dbReference>